<sequence length="319" mass="35691">MDYNRETVVSFVVVNRNTAALLIRCLNHIFQSRLPQIPQVIVVDNGSTDDSVAQVRNAYPDVEIIEAGRNLGFAAANNRAFRISRGQFLMLVNTDAMLEPECAGRLLDLMKADPQIGMAGPQLLNNDGTPQTSFEAVPTLATETLNRSLLKRLFPGRFPGKRVRLECSTQVEALIGAVMMIRRKAIEEIGEFDENYFFFLEETDLAVRMRKAGWKVVHDPSSKAVHLQGATAKTYRADARIEFYRSRYLFFRKHYGLVAESILRAVIAVNLSLNVIGLGLATAVTFGKSRSVAGNFHVRNELWKWHLHGCPDGKGLPRT</sequence>
<reference evidence="3" key="1">
    <citation type="submission" date="2012-06" db="EMBL/GenBank/DDBJ databases">
        <title>Complete sequence of chromosome of Desulfomonile tiedjei DSM 6799.</title>
        <authorList>
            <person name="Lucas S."/>
            <person name="Copeland A."/>
            <person name="Lapidus A."/>
            <person name="Glavina del Rio T."/>
            <person name="Dalin E."/>
            <person name="Tice H."/>
            <person name="Bruce D."/>
            <person name="Goodwin L."/>
            <person name="Pitluck S."/>
            <person name="Peters L."/>
            <person name="Ovchinnikova G."/>
            <person name="Zeytun A."/>
            <person name="Lu M."/>
            <person name="Kyrpides N."/>
            <person name="Mavromatis K."/>
            <person name="Ivanova N."/>
            <person name="Brettin T."/>
            <person name="Detter J.C."/>
            <person name="Han C."/>
            <person name="Larimer F."/>
            <person name="Land M."/>
            <person name="Hauser L."/>
            <person name="Markowitz V."/>
            <person name="Cheng J.-F."/>
            <person name="Hugenholtz P."/>
            <person name="Woyke T."/>
            <person name="Wu D."/>
            <person name="Spring S."/>
            <person name="Schroeder M."/>
            <person name="Brambilla E."/>
            <person name="Klenk H.-P."/>
            <person name="Eisen J.A."/>
        </authorList>
    </citation>
    <scope>NUCLEOTIDE SEQUENCE [LARGE SCALE GENOMIC DNA]</scope>
    <source>
        <strain evidence="3">ATCC 49306 / DSM 6799 / DCB-1</strain>
    </source>
</reference>
<dbReference type="GO" id="GO:0016740">
    <property type="term" value="F:transferase activity"/>
    <property type="evidence" value="ECO:0007669"/>
    <property type="project" value="UniProtKB-KW"/>
</dbReference>
<dbReference type="PANTHER" id="PTHR43179">
    <property type="entry name" value="RHAMNOSYLTRANSFERASE WBBL"/>
    <property type="match status" value="1"/>
</dbReference>
<keyword evidence="2" id="KW-0808">Transferase</keyword>
<dbReference type="AlphaFoldDB" id="I4C3W2"/>
<name>I4C3W2_DESTA</name>
<dbReference type="InterPro" id="IPR029044">
    <property type="entry name" value="Nucleotide-diphossugar_trans"/>
</dbReference>
<evidence type="ECO:0000313" key="2">
    <source>
        <dbReference type="EMBL" id="AFM24253.1"/>
    </source>
</evidence>
<dbReference type="OrthoDB" id="9771846at2"/>
<dbReference type="SUPFAM" id="SSF53448">
    <property type="entry name" value="Nucleotide-diphospho-sugar transferases"/>
    <property type="match status" value="1"/>
</dbReference>
<evidence type="ECO:0000313" key="3">
    <source>
        <dbReference type="Proteomes" id="UP000006055"/>
    </source>
</evidence>
<dbReference type="eggNOG" id="COG1216">
    <property type="taxonomic scope" value="Bacteria"/>
</dbReference>
<dbReference type="InterPro" id="IPR001173">
    <property type="entry name" value="Glyco_trans_2-like"/>
</dbReference>
<dbReference type="RefSeq" id="WP_014809401.1">
    <property type="nucleotide sequence ID" value="NC_018025.1"/>
</dbReference>
<proteinExistence type="predicted"/>
<evidence type="ECO:0000259" key="1">
    <source>
        <dbReference type="Pfam" id="PF00535"/>
    </source>
</evidence>
<organism evidence="2 3">
    <name type="scientific">Desulfomonile tiedjei (strain ATCC 49306 / DSM 6799 / DCB-1)</name>
    <dbReference type="NCBI Taxonomy" id="706587"/>
    <lineage>
        <taxon>Bacteria</taxon>
        <taxon>Pseudomonadati</taxon>
        <taxon>Thermodesulfobacteriota</taxon>
        <taxon>Desulfomonilia</taxon>
        <taxon>Desulfomonilales</taxon>
        <taxon>Desulfomonilaceae</taxon>
        <taxon>Desulfomonile</taxon>
    </lineage>
</organism>
<keyword evidence="3" id="KW-1185">Reference proteome</keyword>
<dbReference type="Proteomes" id="UP000006055">
    <property type="component" value="Chromosome"/>
</dbReference>
<dbReference type="Gene3D" id="3.90.550.10">
    <property type="entry name" value="Spore Coat Polysaccharide Biosynthesis Protein SpsA, Chain A"/>
    <property type="match status" value="1"/>
</dbReference>
<protein>
    <submittedName>
        <fullName evidence="2">Putative glycosyltransferase</fullName>
    </submittedName>
</protein>
<dbReference type="EMBL" id="CP003360">
    <property type="protein sequence ID" value="AFM24253.1"/>
    <property type="molecule type" value="Genomic_DNA"/>
</dbReference>
<dbReference type="CDD" id="cd04186">
    <property type="entry name" value="GT_2_like_c"/>
    <property type="match status" value="1"/>
</dbReference>
<dbReference type="PANTHER" id="PTHR43179:SF7">
    <property type="entry name" value="RHAMNOSYLTRANSFERASE WBBL"/>
    <property type="match status" value="1"/>
</dbReference>
<feature type="domain" description="Glycosyltransferase 2-like" evidence="1">
    <location>
        <begin position="10"/>
        <end position="189"/>
    </location>
</feature>
<dbReference type="HOGENOM" id="CLU_023845_0_1_7"/>
<gene>
    <name evidence="2" type="ordered locus">Desti_1541</name>
</gene>
<dbReference type="Pfam" id="PF00535">
    <property type="entry name" value="Glycos_transf_2"/>
    <property type="match status" value="1"/>
</dbReference>
<dbReference type="STRING" id="706587.Desti_1541"/>
<accession>I4C3W2</accession>
<dbReference type="KEGG" id="dti:Desti_1541"/>